<feature type="non-terminal residue" evidence="8">
    <location>
        <position position="175"/>
    </location>
</feature>
<organism evidence="7 8">
    <name type="scientific">Priapulus caudatus</name>
    <name type="common">Priapulid worm</name>
    <dbReference type="NCBI Taxonomy" id="37621"/>
    <lineage>
        <taxon>Eukaryota</taxon>
        <taxon>Metazoa</taxon>
        <taxon>Ecdysozoa</taxon>
        <taxon>Scalidophora</taxon>
        <taxon>Priapulida</taxon>
        <taxon>Priapulimorpha</taxon>
        <taxon>Priapulimorphida</taxon>
        <taxon>Priapulidae</taxon>
        <taxon>Priapulus</taxon>
    </lineage>
</organism>
<dbReference type="GeneID" id="106820549"/>
<evidence type="ECO:0000256" key="1">
    <source>
        <dbReference type="ARBA" id="ARBA00001974"/>
    </source>
</evidence>
<dbReference type="InterPro" id="IPR046952">
    <property type="entry name" value="GSHR/TRXR-like"/>
</dbReference>
<evidence type="ECO:0000256" key="4">
    <source>
        <dbReference type="ARBA" id="ARBA00023157"/>
    </source>
</evidence>
<dbReference type="InterPro" id="IPR036188">
    <property type="entry name" value="FAD/NAD-bd_sf"/>
</dbReference>
<evidence type="ECO:0000313" key="8">
    <source>
        <dbReference type="RefSeq" id="XP_014680544.1"/>
    </source>
</evidence>
<feature type="non-terminal residue" evidence="8">
    <location>
        <position position="1"/>
    </location>
</feature>
<accession>A0ABM1F7X3</accession>
<protein>
    <submittedName>
        <fullName evidence="8">Glutathione reductase-like</fullName>
    </submittedName>
</protein>
<comment type="similarity">
    <text evidence="2">Belongs to the class-I pyridine nucleotide-disulfide oxidoreductase family.</text>
</comment>
<dbReference type="PANTHER" id="PTHR42737:SF2">
    <property type="entry name" value="GLUTATHIONE REDUCTASE"/>
    <property type="match status" value="1"/>
</dbReference>
<dbReference type="Gene3D" id="3.50.50.60">
    <property type="entry name" value="FAD/NAD(P)-binding domain"/>
    <property type="match status" value="1"/>
</dbReference>
<feature type="domain" description="FAD/NAD(P)-binding" evidence="6">
    <location>
        <begin position="22"/>
        <end position="174"/>
    </location>
</feature>
<dbReference type="PANTHER" id="PTHR42737">
    <property type="entry name" value="GLUTATHIONE REDUCTASE"/>
    <property type="match status" value="1"/>
</dbReference>
<evidence type="ECO:0000256" key="3">
    <source>
        <dbReference type="ARBA" id="ARBA00023002"/>
    </source>
</evidence>
<proteinExistence type="inferred from homology"/>
<keyword evidence="3" id="KW-0560">Oxidoreductase</keyword>
<dbReference type="RefSeq" id="XP_014680544.1">
    <property type="nucleotide sequence ID" value="XM_014825058.1"/>
</dbReference>
<gene>
    <name evidence="8" type="primary">LOC106820549</name>
</gene>
<evidence type="ECO:0000313" key="7">
    <source>
        <dbReference type="Proteomes" id="UP000695022"/>
    </source>
</evidence>
<evidence type="ECO:0000256" key="5">
    <source>
        <dbReference type="ARBA" id="ARBA00023284"/>
    </source>
</evidence>
<keyword evidence="4" id="KW-1015">Disulfide bond</keyword>
<sequence length="175" mass="18943">IPSDIEGAELGITSDGFFEDLDEEQPKKVVVVGGGYIALEFAMLMRGLGSDVSILHQAWPVLEGFDSSIQKALRAQMESDGIHINDNGIINKVEKQEDERLTIHFEDGSQINDVNALIWAIGRRPNTDNIGLENTSVEVAKNGMIVVDDEEKTNVAGIYAIGDIIGKAPLTPVAI</sequence>
<reference evidence="8" key="1">
    <citation type="submission" date="2025-08" db="UniProtKB">
        <authorList>
            <consortium name="RefSeq"/>
        </authorList>
    </citation>
    <scope>IDENTIFICATION</scope>
</reference>
<evidence type="ECO:0000259" key="6">
    <source>
        <dbReference type="Pfam" id="PF07992"/>
    </source>
</evidence>
<dbReference type="PRINTS" id="PR00368">
    <property type="entry name" value="FADPNR"/>
</dbReference>
<name>A0ABM1F7X3_PRICU</name>
<dbReference type="Pfam" id="PF07992">
    <property type="entry name" value="Pyr_redox_2"/>
    <property type="match status" value="1"/>
</dbReference>
<dbReference type="Proteomes" id="UP000695022">
    <property type="component" value="Unplaced"/>
</dbReference>
<evidence type="ECO:0000256" key="2">
    <source>
        <dbReference type="ARBA" id="ARBA00007532"/>
    </source>
</evidence>
<dbReference type="SUPFAM" id="SSF51905">
    <property type="entry name" value="FAD/NAD(P)-binding domain"/>
    <property type="match status" value="1"/>
</dbReference>
<keyword evidence="5" id="KW-0676">Redox-active center</keyword>
<comment type="cofactor">
    <cofactor evidence="1">
        <name>FAD</name>
        <dbReference type="ChEBI" id="CHEBI:57692"/>
    </cofactor>
</comment>
<keyword evidence="7" id="KW-1185">Reference proteome</keyword>
<dbReference type="InterPro" id="IPR023753">
    <property type="entry name" value="FAD/NAD-binding_dom"/>
</dbReference>
<dbReference type="PRINTS" id="PR00411">
    <property type="entry name" value="PNDRDTASEI"/>
</dbReference>